<keyword evidence="1" id="KW-0805">Transcription regulation</keyword>
<dbReference type="SUPFAM" id="SSF46689">
    <property type="entry name" value="Homeodomain-like"/>
    <property type="match status" value="1"/>
</dbReference>
<dbReference type="InterPro" id="IPR050109">
    <property type="entry name" value="HTH-type_TetR-like_transc_reg"/>
</dbReference>
<dbReference type="PANTHER" id="PTHR30055">
    <property type="entry name" value="HTH-TYPE TRANSCRIPTIONAL REGULATOR RUTR"/>
    <property type="match status" value="1"/>
</dbReference>
<proteinExistence type="predicted"/>
<dbReference type="PRINTS" id="PR00455">
    <property type="entry name" value="HTHTETR"/>
</dbReference>
<dbReference type="AlphaFoldDB" id="A0A235B964"/>
<protein>
    <recommendedName>
        <fullName evidence="5">HTH tetR-type domain-containing protein</fullName>
    </recommendedName>
</protein>
<keyword evidence="2 4" id="KW-0238">DNA-binding</keyword>
<sequence length="205" mass="23833">MPRSPKQNREIREQRIRQILDATLSVYRDRGYHGAEMGEIARRAGVGRGLVYYYFKDKQDVFLTLIRYSLDWWKKRMALILRLDAPVSHRLAEYLRTACSMALEHPNMSHFHQSIAPDVPFVFPERKEEVWEIYQETLWDPVRSLLREGVETGEIRVSPAIAERIVFSALQGAVNQECGMLPEEDIDLWVNAVLNGLAYSIPDRT</sequence>
<dbReference type="SUPFAM" id="SSF48498">
    <property type="entry name" value="Tetracyclin repressor-like, C-terminal domain"/>
    <property type="match status" value="1"/>
</dbReference>
<keyword evidence="3" id="KW-0804">Transcription</keyword>
<keyword evidence="7" id="KW-1185">Reference proteome</keyword>
<accession>A0A235B964</accession>
<feature type="DNA-binding region" description="H-T-H motif" evidence="4">
    <location>
        <begin position="36"/>
        <end position="55"/>
    </location>
</feature>
<dbReference type="RefSeq" id="WP_094264169.1">
    <property type="nucleotide sequence ID" value="NZ_NOWF01000004.1"/>
</dbReference>
<dbReference type="InterPro" id="IPR009057">
    <property type="entry name" value="Homeodomain-like_sf"/>
</dbReference>
<dbReference type="PROSITE" id="PS50977">
    <property type="entry name" value="HTH_TETR_2"/>
    <property type="match status" value="1"/>
</dbReference>
<name>A0A235B964_9BACL</name>
<evidence type="ECO:0000259" key="5">
    <source>
        <dbReference type="PROSITE" id="PS50977"/>
    </source>
</evidence>
<dbReference type="GO" id="GO:0000976">
    <property type="term" value="F:transcription cis-regulatory region binding"/>
    <property type="evidence" value="ECO:0007669"/>
    <property type="project" value="TreeGrafter"/>
</dbReference>
<gene>
    <name evidence="6" type="ORF">CHM34_08475</name>
</gene>
<feature type="domain" description="HTH tetR-type" evidence="5">
    <location>
        <begin position="13"/>
        <end position="73"/>
    </location>
</feature>
<evidence type="ECO:0000313" key="7">
    <source>
        <dbReference type="Proteomes" id="UP000215459"/>
    </source>
</evidence>
<comment type="caution">
    <text evidence="6">The sequence shown here is derived from an EMBL/GenBank/DDBJ whole genome shotgun (WGS) entry which is preliminary data.</text>
</comment>
<evidence type="ECO:0000256" key="2">
    <source>
        <dbReference type="ARBA" id="ARBA00023125"/>
    </source>
</evidence>
<evidence type="ECO:0000256" key="4">
    <source>
        <dbReference type="PROSITE-ProRule" id="PRU00335"/>
    </source>
</evidence>
<reference evidence="6 7" key="1">
    <citation type="submission" date="2017-07" db="EMBL/GenBank/DDBJ databases">
        <title>The genome sequence of Paludifilum halophilum highlights mechanisms for microbial adaptation to high salt environemnts.</title>
        <authorList>
            <person name="Belbahri L."/>
        </authorList>
    </citation>
    <scope>NUCLEOTIDE SEQUENCE [LARGE SCALE GENOMIC DNA]</scope>
    <source>
        <strain evidence="6 7">DSM 102817</strain>
    </source>
</reference>
<dbReference type="InterPro" id="IPR001647">
    <property type="entry name" value="HTH_TetR"/>
</dbReference>
<evidence type="ECO:0000313" key="6">
    <source>
        <dbReference type="EMBL" id="OYD08135.1"/>
    </source>
</evidence>
<dbReference type="Proteomes" id="UP000215459">
    <property type="component" value="Unassembled WGS sequence"/>
</dbReference>
<organism evidence="6 7">
    <name type="scientific">Paludifilum halophilum</name>
    <dbReference type="NCBI Taxonomy" id="1642702"/>
    <lineage>
        <taxon>Bacteria</taxon>
        <taxon>Bacillati</taxon>
        <taxon>Bacillota</taxon>
        <taxon>Bacilli</taxon>
        <taxon>Bacillales</taxon>
        <taxon>Thermoactinomycetaceae</taxon>
        <taxon>Paludifilum</taxon>
    </lineage>
</organism>
<dbReference type="Gene3D" id="1.10.10.60">
    <property type="entry name" value="Homeodomain-like"/>
    <property type="match status" value="1"/>
</dbReference>
<dbReference type="OrthoDB" id="2373640at2"/>
<evidence type="ECO:0000256" key="1">
    <source>
        <dbReference type="ARBA" id="ARBA00023015"/>
    </source>
</evidence>
<dbReference type="Pfam" id="PF00440">
    <property type="entry name" value="TetR_N"/>
    <property type="match status" value="1"/>
</dbReference>
<dbReference type="GO" id="GO:0003700">
    <property type="term" value="F:DNA-binding transcription factor activity"/>
    <property type="evidence" value="ECO:0007669"/>
    <property type="project" value="TreeGrafter"/>
</dbReference>
<dbReference type="EMBL" id="NOWF01000004">
    <property type="protein sequence ID" value="OYD08135.1"/>
    <property type="molecule type" value="Genomic_DNA"/>
</dbReference>
<evidence type="ECO:0000256" key="3">
    <source>
        <dbReference type="ARBA" id="ARBA00023163"/>
    </source>
</evidence>
<dbReference type="PANTHER" id="PTHR30055:SF234">
    <property type="entry name" value="HTH-TYPE TRANSCRIPTIONAL REGULATOR BETI"/>
    <property type="match status" value="1"/>
</dbReference>
<dbReference type="InterPro" id="IPR036271">
    <property type="entry name" value="Tet_transcr_reg_TetR-rel_C_sf"/>
</dbReference>
<dbReference type="Gene3D" id="1.10.357.10">
    <property type="entry name" value="Tetracycline Repressor, domain 2"/>
    <property type="match status" value="1"/>
</dbReference>